<dbReference type="InterPro" id="IPR051423">
    <property type="entry name" value="CD225/Dispanin"/>
</dbReference>
<feature type="transmembrane region" description="Helical" evidence="7">
    <location>
        <begin position="73"/>
        <end position="95"/>
    </location>
</feature>
<comment type="caution">
    <text evidence="8">The sequence shown here is derived from an EMBL/GenBank/DDBJ whole genome shotgun (WGS) entry which is preliminary data.</text>
</comment>
<evidence type="ECO:0000256" key="1">
    <source>
        <dbReference type="ARBA" id="ARBA00004370"/>
    </source>
</evidence>
<comment type="subcellular location">
    <subcellularLocation>
        <location evidence="1">Membrane</location>
    </subcellularLocation>
</comment>
<evidence type="ECO:0000256" key="2">
    <source>
        <dbReference type="ARBA" id="ARBA00006843"/>
    </source>
</evidence>
<evidence type="ECO:0000313" key="9">
    <source>
        <dbReference type="Proteomes" id="UP001474421"/>
    </source>
</evidence>
<dbReference type="PANTHER" id="PTHR14948">
    <property type="entry name" value="NG5"/>
    <property type="match status" value="1"/>
</dbReference>
<proteinExistence type="inferred from homology"/>
<feature type="transmembrane region" description="Helical" evidence="7">
    <location>
        <begin position="120"/>
        <end position="147"/>
    </location>
</feature>
<protein>
    <submittedName>
        <fullName evidence="8">Synapse differentiation-inducing protein 1-like</fullName>
    </submittedName>
</protein>
<evidence type="ECO:0000313" key="8">
    <source>
        <dbReference type="EMBL" id="KAK9394541.1"/>
    </source>
</evidence>
<dbReference type="AlphaFoldDB" id="A0AAW1AYE3"/>
<organism evidence="8 9">
    <name type="scientific">Crotalus adamanteus</name>
    <name type="common">Eastern diamondback rattlesnake</name>
    <dbReference type="NCBI Taxonomy" id="8729"/>
    <lineage>
        <taxon>Eukaryota</taxon>
        <taxon>Metazoa</taxon>
        <taxon>Chordata</taxon>
        <taxon>Craniata</taxon>
        <taxon>Vertebrata</taxon>
        <taxon>Euteleostomi</taxon>
        <taxon>Lepidosauria</taxon>
        <taxon>Squamata</taxon>
        <taxon>Bifurcata</taxon>
        <taxon>Unidentata</taxon>
        <taxon>Episquamata</taxon>
        <taxon>Toxicofera</taxon>
        <taxon>Serpentes</taxon>
        <taxon>Colubroidea</taxon>
        <taxon>Viperidae</taxon>
        <taxon>Crotalinae</taxon>
        <taxon>Crotalus</taxon>
    </lineage>
</organism>
<reference evidence="8 9" key="1">
    <citation type="journal article" date="2024" name="Proc. Natl. Acad. Sci. U.S.A.">
        <title>The genetic regulatory architecture and epigenomic basis for age-related changes in rattlesnake venom.</title>
        <authorList>
            <person name="Hogan M.P."/>
            <person name="Holding M.L."/>
            <person name="Nystrom G.S."/>
            <person name="Colston T.J."/>
            <person name="Bartlett D.A."/>
            <person name="Mason A.J."/>
            <person name="Ellsworth S.A."/>
            <person name="Rautsaw R.M."/>
            <person name="Lawrence K.C."/>
            <person name="Strickland J.L."/>
            <person name="He B."/>
            <person name="Fraser P."/>
            <person name="Margres M.J."/>
            <person name="Gilbert D.M."/>
            <person name="Gibbs H.L."/>
            <person name="Parkinson C.L."/>
            <person name="Rokyta D.R."/>
        </authorList>
    </citation>
    <scope>NUCLEOTIDE SEQUENCE [LARGE SCALE GENOMIC DNA]</scope>
    <source>
        <strain evidence="8">DRR0105</strain>
    </source>
</reference>
<accession>A0AAW1AYE3</accession>
<evidence type="ECO:0000256" key="7">
    <source>
        <dbReference type="SAM" id="Phobius"/>
    </source>
</evidence>
<evidence type="ECO:0000256" key="6">
    <source>
        <dbReference type="SAM" id="MobiDB-lite"/>
    </source>
</evidence>
<dbReference type="GO" id="GO:0016020">
    <property type="term" value="C:membrane"/>
    <property type="evidence" value="ECO:0007669"/>
    <property type="project" value="UniProtKB-SubCell"/>
</dbReference>
<keyword evidence="4 7" id="KW-1133">Transmembrane helix</keyword>
<evidence type="ECO:0000256" key="4">
    <source>
        <dbReference type="ARBA" id="ARBA00022989"/>
    </source>
</evidence>
<keyword evidence="3 7" id="KW-0812">Transmembrane</keyword>
<evidence type="ECO:0000256" key="3">
    <source>
        <dbReference type="ARBA" id="ARBA00022692"/>
    </source>
</evidence>
<dbReference type="InterPro" id="IPR007593">
    <property type="entry name" value="CD225/Dispanin_fam"/>
</dbReference>
<name>A0AAW1AYE3_CROAD</name>
<dbReference type="Pfam" id="PF04505">
    <property type="entry name" value="CD225"/>
    <property type="match status" value="1"/>
</dbReference>
<gene>
    <name evidence="8" type="ORF">NXF25_015069</name>
</gene>
<keyword evidence="9" id="KW-1185">Reference proteome</keyword>
<dbReference type="PANTHER" id="PTHR14948:SF46">
    <property type="entry name" value="DISPANIN SUBFAMILY A MEMBER 2B-LIKE-RELATED"/>
    <property type="match status" value="1"/>
</dbReference>
<dbReference type="EMBL" id="JAOTOJ010000011">
    <property type="protein sequence ID" value="KAK9394541.1"/>
    <property type="molecule type" value="Genomic_DNA"/>
</dbReference>
<feature type="region of interest" description="Disordered" evidence="6">
    <location>
        <begin position="1"/>
        <end position="24"/>
    </location>
</feature>
<comment type="similarity">
    <text evidence="2">Belongs to the CD225/Dispanin family.</text>
</comment>
<sequence>MSNADYEKITGSMQNPQDLPPPYSDAVQPLVQPSAPIAVQPPMPNQFYYATAVQDPKEEPILQPVQPSSAPDYLAYSIFTMLCCCLPLGVAALVYSIQTREANHEGNGISAQRNSRIARILAHSALGVGIGIIILYVIIVIVTFVVLK</sequence>
<dbReference type="Proteomes" id="UP001474421">
    <property type="component" value="Unassembled WGS sequence"/>
</dbReference>
<keyword evidence="5 7" id="KW-0472">Membrane</keyword>
<evidence type="ECO:0000256" key="5">
    <source>
        <dbReference type="ARBA" id="ARBA00023136"/>
    </source>
</evidence>